<evidence type="ECO:0000256" key="1">
    <source>
        <dbReference type="ARBA" id="ARBA00004477"/>
    </source>
</evidence>
<keyword evidence="8" id="KW-0808">Transferase</keyword>
<dbReference type="Pfam" id="PF08285">
    <property type="entry name" value="DPM3"/>
    <property type="match status" value="1"/>
</dbReference>
<evidence type="ECO:0000256" key="2">
    <source>
        <dbReference type="ARBA" id="ARBA00010430"/>
    </source>
</evidence>
<evidence type="ECO:0000313" key="8">
    <source>
        <dbReference type="EMBL" id="GFP81309.1"/>
    </source>
</evidence>
<comment type="subunit">
    <text evidence="7">Component of the dolichol-phosphate mannose (DPM) synthase complex.</text>
</comment>
<feature type="transmembrane region" description="Helical" evidence="7">
    <location>
        <begin position="38"/>
        <end position="58"/>
    </location>
</feature>
<evidence type="ECO:0000256" key="4">
    <source>
        <dbReference type="ARBA" id="ARBA00022824"/>
    </source>
</evidence>
<dbReference type="GO" id="GO:0033185">
    <property type="term" value="C:dolichol-phosphate-mannose synthase complex"/>
    <property type="evidence" value="ECO:0007669"/>
    <property type="project" value="TreeGrafter"/>
</dbReference>
<dbReference type="EMBL" id="BMAC01000028">
    <property type="protein sequence ID" value="GFP81309.1"/>
    <property type="molecule type" value="Genomic_DNA"/>
</dbReference>
<organism evidence="8 9">
    <name type="scientific">Phtheirospermum japonicum</name>
    <dbReference type="NCBI Taxonomy" id="374723"/>
    <lineage>
        <taxon>Eukaryota</taxon>
        <taxon>Viridiplantae</taxon>
        <taxon>Streptophyta</taxon>
        <taxon>Embryophyta</taxon>
        <taxon>Tracheophyta</taxon>
        <taxon>Spermatophyta</taxon>
        <taxon>Magnoliopsida</taxon>
        <taxon>eudicotyledons</taxon>
        <taxon>Gunneridae</taxon>
        <taxon>Pentapetalae</taxon>
        <taxon>asterids</taxon>
        <taxon>lamiids</taxon>
        <taxon>Lamiales</taxon>
        <taxon>Orobanchaceae</taxon>
        <taxon>Orobanchaceae incertae sedis</taxon>
        <taxon>Phtheirospermum</taxon>
    </lineage>
</organism>
<comment type="similarity">
    <text evidence="2 7">Belongs to the DPM3 family.</text>
</comment>
<comment type="caution">
    <text evidence="8">The sequence shown here is derived from an EMBL/GenBank/DDBJ whole genome shotgun (WGS) entry which is preliminary data.</text>
</comment>
<dbReference type="OrthoDB" id="2014333at2759"/>
<reference evidence="8" key="1">
    <citation type="submission" date="2020-07" db="EMBL/GenBank/DDBJ databases">
        <title>Ethylene signaling mediates host invasion by parasitic plants.</title>
        <authorList>
            <person name="Yoshida S."/>
        </authorList>
    </citation>
    <scope>NUCLEOTIDE SEQUENCE</scope>
    <source>
        <strain evidence="8">Okayama</strain>
    </source>
</reference>
<dbReference type="GO" id="GO:0016757">
    <property type="term" value="F:glycosyltransferase activity"/>
    <property type="evidence" value="ECO:0007669"/>
    <property type="project" value="UniProtKB-KW"/>
</dbReference>
<evidence type="ECO:0000313" key="9">
    <source>
        <dbReference type="Proteomes" id="UP000653305"/>
    </source>
</evidence>
<keyword evidence="8" id="KW-0328">Glycosyltransferase</keyword>
<dbReference type="InterPro" id="IPR013174">
    <property type="entry name" value="DPM3"/>
</dbReference>
<keyword evidence="6 7" id="KW-0472">Membrane</keyword>
<evidence type="ECO:0000256" key="6">
    <source>
        <dbReference type="ARBA" id="ARBA00023136"/>
    </source>
</evidence>
<dbReference type="AlphaFoldDB" id="A0A830B7R4"/>
<keyword evidence="3 7" id="KW-0812">Transmembrane</keyword>
<protein>
    <recommendedName>
        <fullName evidence="7">Dolichol-phosphate mannosyltransferase subunit 3</fullName>
    </recommendedName>
</protein>
<keyword evidence="9" id="KW-1185">Reference proteome</keyword>
<gene>
    <name evidence="8" type="ORF">PHJA_000274200</name>
</gene>
<comment type="function">
    <text evidence="7">Stabilizer subunit of the dolichol-phosphate mannose (DPM) synthase complex; tethers catalytic subunit to the ER.</text>
</comment>
<dbReference type="PANTHER" id="PTHR16433:SF0">
    <property type="entry name" value="DOLICHOL-PHOSPHATE MANNOSYLTRANSFERASE SUBUNIT 3"/>
    <property type="match status" value="1"/>
</dbReference>
<dbReference type="Proteomes" id="UP000653305">
    <property type="component" value="Unassembled WGS sequence"/>
</dbReference>
<accession>A0A830B7R4</accession>
<comment type="caution">
    <text evidence="7">Lacks conserved residue(s) required for the propagation of feature annotation.</text>
</comment>
<comment type="subcellular location">
    <subcellularLocation>
        <location evidence="1 7">Endoplasmic reticulum membrane</location>
        <topology evidence="1 7">Multi-pass membrane protein</topology>
    </subcellularLocation>
</comment>
<dbReference type="GO" id="GO:0006506">
    <property type="term" value="P:GPI anchor biosynthetic process"/>
    <property type="evidence" value="ECO:0007669"/>
    <property type="project" value="TreeGrafter"/>
</dbReference>
<name>A0A830B7R4_9LAMI</name>
<keyword evidence="5 7" id="KW-1133">Transmembrane helix</keyword>
<comment type="pathway">
    <text evidence="7">Protein modification; protein glycosylation.</text>
</comment>
<sequence>MKHIVKIMALLVALSAIWISLLQTSVLPESYTWMLPLYFIVSLGCYGLLMVGVGLMRFPTCPHEAILLQEDIVEAKGFLKGKGVDIGLD</sequence>
<dbReference type="PANTHER" id="PTHR16433">
    <property type="entry name" value="DOLICHOL-PHOSPHATE MANNOSYLTRANSFERASE SUBUNIT 3"/>
    <property type="match status" value="1"/>
</dbReference>
<dbReference type="GO" id="GO:0005789">
    <property type="term" value="C:endoplasmic reticulum membrane"/>
    <property type="evidence" value="ECO:0007669"/>
    <property type="project" value="UniProtKB-SubCell"/>
</dbReference>
<dbReference type="UniPathway" id="UPA00378"/>
<evidence type="ECO:0000256" key="5">
    <source>
        <dbReference type="ARBA" id="ARBA00022989"/>
    </source>
</evidence>
<evidence type="ECO:0000256" key="3">
    <source>
        <dbReference type="ARBA" id="ARBA00022692"/>
    </source>
</evidence>
<proteinExistence type="inferred from homology"/>
<keyword evidence="4 7" id="KW-0256">Endoplasmic reticulum</keyword>
<evidence type="ECO:0000256" key="7">
    <source>
        <dbReference type="RuleBase" id="RU365085"/>
    </source>
</evidence>